<comment type="caution">
    <text evidence="2">The sequence shown here is derived from an EMBL/GenBank/DDBJ whole genome shotgun (WGS) entry which is preliminary data.</text>
</comment>
<feature type="compositionally biased region" description="Pro residues" evidence="1">
    <location>
        <begin position="199"/>
        <end position="209"/>
    </location>
</feature>
<feature type="region of interest" description="Disordered" evidence="1">
    <location>
        <begin position="164"/>
        <end position="209"/>
    </location>
</feature>
<dbReference type="RefSeq" id="WP_312880860.1">
    <property type="nucleotide sequence ID" value="NZ_JACJII010000001.1"/>
</dbReference>
<dbReference type="InterPro" id="IPR016181">
    <property type="entry name" value="Acyl_CoA_acyltransferase"/>
</dbReference>
<keyword evidence="3" id="KW-1185">Reference proteome</keyword>
<dbReference type="AlphaFoldDB" id="A0A7W3R6J9"/>
<protein>
    <recommendedName>
        <fullName evidence="4">N-acetyltransferase domain-containing protein</fullName>
    </recommendedName>
</protein>
<name>A0A7W3R6J9_9ACTN</name>
<proteinExistence type="predicted"/>
<accession>A0A7W3R6J9</accession>
<dbReference type="Gene3D" id="3.40.630.30">
    <property type="match status" value="1"/>
</dbReference>
<evidence type="ECO:0000256" key="1">
    <source>
        <dbReference type="SAM" id="MobiDB-lite"/>
    </source>
</evidence>
<dbReference type="SUPFAM" id="SSF55729">
    <property type="entry name" value="Acyl-CoA N-acyltransferases (Nat)"/>
    <property type="match status" value="1"/>
</dbReference>
<sequence length="209" mass="23294">MRLATSTDRPEVARMVQARCAWMEQRGLPSWREALDDLVAQCDNPDGDVWVLTDPGRGVVGQTVVQEQGPPWGWTDAERAEPALYLSGSITDPAYRDRDPRPGTLMAWWAVDLAARLGKLWVRRHCHFAGVARYNLTQGFTLVRQEQRTSARLYMMARPAERLDLSPWPATGTDEPVSTPRGRLRRGEPQAGLGQGPFVLPPKGRPPSG</sequence>
<reference evidence="2 3" key="1">
    <citation type="submission" date="2020-08" db="EMBL/GenBank/DDBJ databases">
        <title>Sequencing the genomes of 1000 actinobacteria strains.</title>
        <authorList>
            <person name="Klenk H.-P."/>
        </authorList>
    </citation>
    <scope>NUCLEOTIDE SEQUENCE [LARGE SCALE GENOMIC DNA]</scope>
    <source>
        <strain evidence="2 3">DSM 45823</strain>
    </source>
</reference>
<dbReference type="EMBL" id="JACJII010000001">
    <property type="protein sequence ID" value="MBA9002248.1"/>
    <property type="molecule type" value="Genomic_DNA"/>
</dbReference>
<gene>
    <name evidence="2" type="ORF">HNR21_001130</name>
</gene>
<evidence type="ECO:0000313" key="3">
    <source>
        <dbReference type="Proteomes" id="UP000539313"/>
    </source>
</evidence>
<evidence type="ECO:0000313" key="2">
    <source>
        <dbReference type="EMBL" id="MBA9002248.1"/>
    </source>
</evidence>
<dbReference type="Proteomes" id="UP000539313">
    <property type="component" value="Unassembled WGS sequence"/>
</dbReference>
<organism evidence="2 3">
    <name type="scientific">Thermomonospora cellulosilytica</name>
    <dbReference type="NCBI Taxonomy" id="1411118"/>
    <lineage>
        <taxon>Bacteria</taxon>
        <taxon>Bacillati</taxon>
        <taxon>Actinomycetota</taxon>
        <taxon>Actinomycetes</taxon>
        <taxon>Streptosporangiales</taxon>
        <taxon>Thermomonosporaceae</taxon>
        <taxon>Thermomonospora</taxon>
    </lineage>
</organism>
<evidence type="ECO:0008006" key="4">
    <source>
        <dbReference type="Google" id="ProtNLM"/>
    </source>
</evidence>